<feature type="region of interest" description="Disordered" evidence="1">
    <location>
        <begin position="1"/>
        <end position="23"/>
    </location>
</feature>
<name>A0A679FUG7_9BACL</name>
<sequence length="61" mass="6492">MTPSGGEPELDSAKSGGRPLIGETRWRACEEAVAATAGPKRRKPMAAEARQCDTRLLPTVI</sequence>
<evidence type="ECO:0000313" key="2">
    <source>
        <dbReference type="EMBL" id="BBW98315.1"/>
    </source>
</evidence>
<organism evidence="2 3">
    <name type="scientific">Geobacillus subterraneus</name>
    <dbReference type="NCBI Taxonomy" id="129338"/>
    <lineage>
        <taxon>Bacteria</taxon>
        <taxon>Bacillati</taxon>
        <taxon>Bacillota</taxon>
        <taxon>Bacilli</taxon>
        <taxon>Bacillales</taxon>
        <taxon>Anoxybacillaceae</taxon>
        <taxon>Geobacillus</taxon>
    </lineage>
</organism>
<gene>
    <name evidence="2" type="ORF">GsuE55_31480</name>
</gene>
<evidence type="ECO:0000256" key="1">
    <source>
        <dbReference type="SAM" id="MobiDB-lite"/>
    </source>
</evidence>
<evidence type="ECO:0000313" key="3">
    <source>
        <dbReference type="Proteomes" id="UP000501421"/>
    </source>
</evidence>
<proteinExistence type="predicted"/>
<dbReference type="AlphaFoldDB" id="A0A679FUG7"/>
<accession>A0A679FUG7</accession>
<reference evidence="3" key="1">
    <citation type="journal article" date="2020" name="Microbiol. Resour. Announc.">
        <title>Complete Genome Sequence of Geobacillus sp. Strain E55-1, Isolated from Mine Geyser in Japan.</title>
        <authorList>
            <person name="Miyazaki K."/>
            <person name="Hase E."/>
            <person name="Tokito N."/>
        </authorList>
    </citation>
    <scope>NUCLEOTIDE SEQUENCE [LARGE SCALE GENOMIC DNA]</scope>
    <source>
        <strain evidence="3">E55-1</strain>
    </source>
</reference>
<protein>
    <submittedName>
        <fullName evidence="2">Uncharacterized protein</fullName>
    </submittedName>
</protein>
<keyword evidence="3" id="KW-1185">Reference proteome</keyword>
<dbReference type="Proteomes" id="UP000501421">
    <property type="component" value="Chromosome"/>
</dbReference>
<dbReference type="EMBL" id="AP022557">
    <property type="protein sequence ID" value="BBW98315.1"/>
    <property type="molecule type" value="Genomic_DNA"/>
</dbReference>